<name>A0ABT9PA45_9ACTN</name>
<evidence type="ECO:0008006" key="4">
    <source>
        <dbReference type="Google" id="ProtNLM"/>
    </source>
</evidence>
<gene>
    <name evidence="2" type="ORF">J2S57_005316</name>
</gene>
<accession>A0ABT9PA45</accession>
<feature type="compositionally biased region" description="Low complexity" evidence="1">
    <location>
        <begin position="24"/>
        <end position="44"/>
    </location>
</feature>
<feature type="compositionally biased region" description="Acidic residues" evidence="1">
    <location>
        <begin position="95"/>
        <end position="105"/>
    </location>
</feature>
<feature type="compositionally biased region" description="Acidic residues" evidence="1">
    <location>
        <begin position="73"/>
        <end position="84"/>
    </location>
</feature>
<keyword evidence="3" id="KW-1185">Reference proteome</keyword>
<dbReference type="Proteomes" id="UP001235712">
    <property type="component" value="Unassembled WGS sequence"/>
</dbReference>
<organism evidence="2 3">
    <name type="scientific">Kineosporia succinea</name>
    <dbReference type="NCBI Taxonomy" id="84632"/>
    <lineage>
        <taxon>Bacteria</taxon>
        <taxon>Bacillati</taxon>
        <taxon>Actinomycetota</taxon>
        <taxon>Actinomycetes</taxon>
        <taxon>Kineosporiales</taxon>
        <taxon>Kineosporiaceae</taxon>
        <taxon>Kineosporia</taxon>
    </lineage>
</organism>
<sequence>MHDIWRRRLTRALAVAVLGAGLAGCSGSSSDPSPWSSTDTSGPDPADEESYLPAEPETSPDATLEEPVPAEPTPEDPPDEETEPEPDRPVLPDELVGEWDGDELDYTFGPDGQVSVPGLGEGTVEVDGDQIVFRLPGLTPWVSTWTVEPCADPAGFGYPYRTLWLDDVTYVEDC</sequence>
<evidence type="ECO:0000313" key="3">
    <source>
        <dbReference type="Proteomes" id="UP001235712"/>
    </source>
</evidence>
<dbReference type="EMBL" id="JAUSQZ010000001">
    <property type="protein sequence ID" value="MDP9829567.1"/>
    <property type="molecule type" value="Genomic_DNA"/>
</dbReference>
<dbReference type="RefSeq" id="WP_307247863.1">
    <property type="nucleotide sequence ID" value="NZ_JAUSQZ010000001.1"/>
</dbReference>
<comment type="caution">
    <text evidence="2">The sequence shown here is derived from an EMBL/GenBank/DDBJ whole genome shotgun (WGS) entry which is preliminary data.</text>
</comment>
<evidence type="ECO:0000256" key="1">
    <source>
        <dbReference type="SAM" id="MobiDB-lite"/>
    </source>
</evidence>
<dbReference type="PROSITE" id="PS51257">
    <property type="entry name" value="PROKAR_LIPOPROTEIN"/>
    <property type="match status" value="1"/>
</dbReference>
<protein>
    <recommendedName>
        <fullName evidence="4">Secreted protein</fullName>
    </recommendedName>
</protein>
<proteinExistence type="predicted"/>
<reference evidence="2 3" key="1">
    <citation type="submission" date="2023-07" db="EMBL/GenBank/DDBJ databases">
        <title>Sequencing the genomes of 1000 actinobacteria strains.</title>
        <authorList>
            <person name="Klenk H.-P."/>
        </authorList>
    </citation>
    <scope>NUCLEOTIDE SEQUENCE [LARGE SCALE GENOMIC DNA]</scope>
    <source>
        <strain evidence="2 3">DSM 44388</strain>
    </source>
</reference>
<feature type="region of interest" description="Disordered" evidence="1">
    <location>
        <begin position="24"/>
        <end position="111"/>
    </location>
</feature>
<evidence type="ECO:0000313" key="2">
    <source>
        <dbReference type="EMBL" id="MDP9829567.1"/>
    </source>
</evidence>